<evidence type="ECO:0000259" key="1">
    <source>
        <dbReference type="Pfam" id="PF01796"/>
    </source>
</evidence>
<evidence type="ECO:0000313" key="4">
    <source>
        <dbReference type="Proteomes" id="UP000199137"/>
    </source>
</evidence>
<dbReference type="InterPro" id="IPR052513">
    <property type="entry name" value="Thioester_dehydratase-like"/>
</dbReference>
<gene>
    <name evidence="3" type="ORF">SAMN05421854_106319</name>
</gene>
<name>A0A1I5SGN4_9PSEU</name>
<dbReference type="AlphaFoldDB" id="A0A1I5SGN4"/>
<proteinExistence type="predicted"/>
<protein>
    <recommendedName>
        <fullName evidence="5">OB-fold domain-containing protein</fullName>
    </recommendedName>
</protein>
<dbReference type="PANTHER" id="PTHR34075">
    <property type="entry name" value="BLR3430 PROTEIN"/>
    <property type="match status" value="1"/>
</dbReference>
<sequence length="141" mass="15113">MITTPLIDDDGAAFWEAAGSGRLAVQRCGACETPRFPPRPMCPACRSRAVIWTTASGYGELWSFVVAHPPLLPEFARFAPYPVVVVELEDEPGLRVVGNVVAAPDAPINSVDPATLRIGLPVRAVFAEIAPGVVHPRWMPA</sequence>
<dbReference type="Gene3D" id="6.10.30.10">
    <property type="match status" value="1"/>
</dbReference>
<feature type="domain" description="ChsH2 rubredoxin-like zinc ribbon" evidence="2">
    <location>
        <begin position="15"/>
        <end position="49"/>
    </location>
</feature>
<dbReference type="OrthoDB" id="7470921at2"/>
<dbReference type="Pfam" id="PF12172">
    <property type="entry name" value="zf-ChsH2"/>
    <property type="match status" value="1"/>
</dbReference>
<dbReference type="InterPro" id="IPR022002">
    <property type="entry name" value="ChsH2_Znr"/>
</dbReference>
<accession>A0A1I5SGN4</accession>
<evidence type="ECO:0000313" key="3">
    <source>
        <dbReference type="EMBL" id="SFP69904.1"/>
    </source>
</evidence>
<dbReference type="InterPro" id="IPR012340">
    <property type="entry name" value="NA-bd_OB-fold"/>
</dbReference>
<dbReference type="Pfam" id="PF01796">
    <property type="entry name" value="OB_ChsH2_C"/>
    <property type="match status" value="1"/>
</dbReference>
<organism evidence="3 4">
    <name type="scientific">Amycolatopsis rubida</name>
    <dbReference type="NCBI Taxonomy" id="112413"/>
    <lineage>
        <taxon>Bacteria</taxon>
        <taxon>Bacillati</taxon>
        <taxon>Actinomycetota</taxon>
        <taxon>Actinomycetes</taxon>
        <taxon>Pseudonocardiales</taxon>
        <taxon>Pseudonocardiaceae</taxon>
        <taxon>Amycolatopsis</taxon>
    </lineage>
</organism>
<evidence type="ECO:0000259" key="2">
    <source>
        <dbReference type="Pfam" id="PF12172"/>
    </source>
</evidence>
<dbReference type="InterPro" id="IPR002878">
    <property type="entry name" value="ChsH2_C"/>
</dbReference>
<dbReference type="SUPFAM" id="SSF50249">
    <property type="entry name" value="Nucleic acid-binding proteins"/>
    <property type="match status" value="1"/>
</dbReference>
<dbReference type="Proteomes" id="UP000199137">
    <property type="component" value="Unassembled WGS sequence"/>
</dbReference>
<dbReference type="EMBL" id="FOWC01000006">
    <property type="protein sequence ID" value="SFP69904.1"/>
    <property type="molecule type" value="Genomic_DNA"/>
</dbReference>
<feature type="domain" description="ChsH2 C-terminal OB-fold" evidence="1">
    <location>
        <begin position="52"/>
        <end position="126"/>
    </location>
</feature>
<dbReference type="STRING" id="112413.SAMN05421854_106319"/>
<evidence type="ECO:0008006" key="5">
    <source>
        <dbReference type="Google" id="ProtNLM"/>
    </source>
</evidence>
<reference evidence="4" key="1">
    <citation type="submission" date="2016-10" db="EMBL/GenBank/DDBJ databases">
        <authorList>
            <person name="Varghese N."/>
            <person name="Submissions S."/>
        </authorList>
    </citation>
    <scope>NUCLEOTIDE SEQUENCE [LARGE SCALE GENOMIC DNA]</scope>
    <source>
        <strain evidence="4">DSM 44637</strain>
    </source>
</reference>
<dbReference type="PANTHER" id="PTHR34075:SF5">
    <property type="entry name" value="BLR3430 PROTEIN"/>
    <property type="match status" value="1"/>
</dbReference>